<name>A0AAD9RX92_9HYME</name>
<reference evidence="1" key="2">
    <citation type="journal article" date="2023" name="Commun. Biol.">
        <title>Intrasexual cuticular hydrocarbon dimorphism in a wasp sheds light on hydrocarbon biosynthesis genes in Hymenoptera.</title>
        <authorList>
            <person name="Moris V.C."/>
            <person name="Podsiadlowski L."/>
            <person name="Martin S."/>
            <person name="Oeyen J.P."/>
            <person name="Donath A."/>
            <person name="Petersen M."/>
            <person name="Wilbrandt J."/>
            <person name="Misof B."/>
            <person name="Liedtke D."/>
            <person name="Thamm M."/>
            <person name="Scheiner R."/>
            <person name="Schmitt T."/>
            <person name="Niehuis O."/>
        </authorList>
    </citation>
    <scope>NUCLEOTIDE SEQUENCE</scope>
    <source>
        <strain evidence="1">GBR_01_08_01A</strain>
    </source>
</reference>
<dbReference type="Proteomes" id="UP001258017">
    <property type="component" value="Unassembled WGS sequence"/>
</dbReference>
<gene>
    <name evidence="1" type="ORF">KPH14_003152</name>
</gene>
<organism evidence="1 2">
    <name type="scientific">Odynerus spinipes</name>
    <dbReference type="NCBI Taxonomy" id="1348599"/>
    <lineage>
        <taxon>Eukaryota</taxon>
        <taxon>Metazoa</taxon>
        <taxon>Ecdysozoa</taxon>
        <taxon>Arthropoda</taxon>
        <taxon>Hexapoda</taxon>
        <taxon>Insecta</taxon>
        <taxon>Pterygota</taxon>
        <taxon>Neoptera</taxon>
        <taxon>Endopterygota</taxon>
        <taxon>Hymenoptera</taxon>
        <taxon>Apocrita</taxon>
        <taxon>Aculeata</taxon>
        <taxon>Vespoidea</taxon>
        <taxon>Vespidae</taxon>
        <taxon>Eumeninae</taxon>
        <taxon>Odynerus</taxon>
    </lineage>
</organism>
<dbReference type="AlphaFoldDB" id="A0AAD9RX92"/>
<sequence length="73" mass="8308">MANAKRRCSLSDHLRFIDRRAANVISLHAFRSPFCFTPGNGCGYATSKRRVTHTFFIRCNKSNSNEARKMVGK</sequence>
<keyword evidence="2" id="KW-1185">Reference proteome</keyword>
<reference evidence="1" key="1">
    <citation type="submission" date="2021-08" db="EMBL/GenBank/DDBJ databases">
        <authorList>
            <person name="Misof B."/>
            <person name="Oliver O."/>
            <person name="Podsiadlowski L."/>
            <person name="Donath A."/>
            <person name="Peters R."/>
            <person name="Mayer C."/>
            <person name="Rust J."/>
            <person name="Gunkel S."/>
            <person name="Lesny P."/>
            <person name="Martin S."/>
            <person name="Oeyen J.P."/>
            <person name="Petersen M."/>
            <person name="Panagiotis P."/>
            <person name="Wilbrandt J."/>
            <person name="Tanja T."/>
        </authorList>
    </citation>
    <scope>NUCLEOTIDE SEQUENCE</scope>
    <source>
        <strain evidence="1">GBR_01_08_01A</strain>
        <tissue evidence="1">Thorax + abdomen</tissue>
    </source>
</reference>
<protein>
    <submittedName>
        <fullName evidence="1">Uncharacterized protein</fullName>
    </submittedName>
</protein>
<accession>A0AAD9RX92</accession>
<proteinExistence type="predicted"/>
<evidence type="ECO:0000313" key="1">
    <source>
        <dbReference type="EMBL" id="KAK2587444.1"/>
    </source>
</evidence>
<evidence type="ECO:0000313" key="2">
    <source>
        <dbReference type="Proteomes" id="UP001258017"/>
    </source>
</evidence>
<comment type="caution">
    <text evidence="1">The sequence shown here is derived from an EMBL/GenBank/DDBJ whole genome shotgun (WGS) entry which is preliminary data.</text>
</comment>
<dbReference type="EMBL" id="JAIFRP010000007">
    <property type="protein sequence ID" value="KAK2587444.1"/>
    <property type="molecule type" value="Genomic_DNA"/>
</dbReference>